<protein>
    <recommendedName>
        <fullName evidence="4">ATP-binding cassette transporter</fullName>
    </recommendedName>
</protein>
<evidence type="ECO:0008006" key="4">
    <source>
        <dbReference type="Google" id="ProtNLM"/>
    </source>
</evidence>
<gene>
    <name evidence="2" type="ORF">CLF_107321</name>
</gene>
<evidence type="ECO:0000313" key="2">
    <source>
        <dbReference type="EMBL" id="GAA52088.1"/>
    </source>
</evidence>
<reference key="2">
    <citation type="submission" date="2011-10" db="EMBL/GenBank/DDBJ databases">
        <title>The genome and transcriptome sequence of Clonorchis sinensis provide insights into the carcinogenic liver fluke.</title>
        <authorList>
            <person name="Wang X."/>
            <person name="Huang Y."/>
            <person name="Chen W."/>
            <person name="Liu H."/>
            <person name="Guo L."/>
            <person name="Chen Y."/>
            <person name="Luo F."/>
            <person name="Zhou W."/>
            <person name="Sun J."/>
            <person name="Mao Q."/>
            <person name="Liang P."/>
            <person name="Zhou C."/>
            <person name="Tian Y."/>
            <person name="Men J."/>
            <person name="Lv X."/>
            <person name="Huang L."/>
            <person name="Zhou J."/>
            <person name="Hu Y."/>
            <person name="Li R."/>
            <person name="Zhang F."/>
            <person name="Lei H."/>
            <person name="Li X."/>
            <person name="Hu X."/>
            <person name="Liang C."/>
            <person name="Xu J."/>
            <person name="Wu Z."/>
            <person name="Yu X."/>
        </authorList>
    </citation>
    <scope>NUCLEOTIDE SEQUENCE</scope>
    <source>
        <strain>Henan</strain>
    </source>
</reference>
<keyword evidence="3" id="KW-1185">Reference proteome</keyword>
<evidence type="ECO:0000256" key="1">
    <source>
        <dbReference type="SAM" id="MobiDB-lite"/>
    </source>
</evidence>
<name>G7YGK5_CLOSI</name>
<proteinExistence type="predicted"/>
<sequence>MLYKVTSGLSWNDMQYHGLTEHIQLKNIINKSLPSSELGVVEPIRKPVAVTEKMRYQQINNQQTLYEEQQGAIFASLSLPKTYPKWVMGTPSNARMPYSDRIIRRYTTALAHENTKSRNSLKIKEPEALRAPKESSPVRQLQQVSVAEEYRAKLARKLMETHSHADDEDCLEVEWRRVKEALLPAFRTVFPGHLARLNEHWTSLRPDDLTATSDYDDTRRATKHRITKGLKNAGEHWWIANVQEME</sequence>
<feature type="compositionally biased region" description="Basic and acidic residues" evidence="1">
    <location>
        <begin position="122"/>
        <end position="133"/>
    </location>
</feature>
<evidence type="ECO:0000313" key="3">
    <source>
        <dbReference type="Proteomes" id="UP000008909"/>
    </source>
</evidence>
<dbReference type="EMBL" id="DF143239">
    <property type="protein sequence ID" value="GAA52088.1"/>
    <property type="molecule type" value="Genomic_DNA"/>
</dbReference>
<reference evidence="2" key="1">
    <citation type="journal article" date="2011" name="Genome Biol.">
        <title>The draft genome of the carcinogenic human liver fluke Clonorchis sinensis.</title>
        <authorList>
            <person name="Wang X."/>
            <person name="Chen W."/>
            <person name="Huang Y."/>
            <person name="Sun J."/>
            <person name="Men J."/>
            <person name="Liu H."/>
            <person name="Luo F."/>
            <person name="Guo L."/>
            <person name="Lv X."/>
            <person name="Deng C."/>
            <person name="Zhou C."/>
            <person name="Fan Y."/>
            <person name="Li X."/>
            <person name="Huang L."/>
            <person name="Hu Y."/>
            <person name="Liang C."/>
            <person name="Hu X."/>
            <person name="Xu J."/>
            <person name="Yu X."/>
        </authorList>
    </citation>
    <scope>NUCLEOTIDE SEQUENCE [LARGE SCALE GENOMIC DNA]</scope>
    <source>
        <strain evidence="2">Henan</strain>
    </source>
</reference>
<accession>G7YGK5</accession>
<feature type="region of interest" description="Disordered" evidence="1">
    <location>
        <begin position="115"/>
        <end position="137"/>
    </location>
</feature>
<organism evidence="2 3">
    <name type="scientific">Clonorchis sinensis</name>
    <name type="common">Chinese liver fluke</name>
    <dbReference type="NCBI Taxonomy" id="79923"/>
    <lineage>
        <taxon>Eukaryota</taxon>
        <taxon>Metazoa</taxon>
        <taxon>Spiralia</taxon>
        <taxon>Lophotrochozoa</taxon>
        <taxon>Platyhelminthes</taxon>
        <taxon>Trematoda</taxon>
        <taxon>Digenea</taxon>
        <taxon>Opisthorchiida</taxon>
        <taxon>Opisthorchiata</taxon>
        <taxon>Opisthorchiidae</taxon>
        <taxon>Clonorchis</taxon>
    </lineage>
</organism>
<dbReference type="AlphaFoldDB" id="G7YGK5"/>
<dbReference type="Proteomes" id="UP000008909">
    <property type="component" value="Unassembled WGS sequence"/>
</dbReference>